<dbReference type="AlphaFoldDB" id="A0A1C6GBM5"/>
<dbReference type="InterPro" id="IPR011856">
    <property type="entry name" value="tRNA_endonuc-like_dom_sf"/>
</dbReference>
<dbReference type="Gene3D" id="3.40.1350.10">
    <property type="match status" value="1"/>
</dbReference>
<sequence>MAECKRAPWSDAQLEQRLRECVAEMQLERMPSCRELNAHTGSGGFSARLVAAGGMYSWARRLGLPLKQSATEIGRQGEEYAALWLQARGYTVERMSARHPYDLLIDRAVKADVKFAHLGGGRQTGRYSFELRKIYPTCDIYLLVTEAEEGCRAVYVLPAQNAMHRMLSMGSITSKYQKYRGRTDIIDRLLRAFAEVG</sequence>
<organism evidence="1">
    <name type="scientific">uncultured Anaerotruncus sp</name>
    <dbReference type="NCBI Taxonomy" id="905011"/>
    <lineage>
        <taxon>Bacteria</taxon>
        <taxon>Bacillati</taxon>
        <taxon>Bacillota</taxon>
        <taxon>Clostridia</taxon>
        <taxon>Eubacteriales</taxon>
        <taxon>Oscillospiraceae</taxon>
        <taxon>Anaerotruncus</taxon>
        <taxon>environmental samples</taxon>
    </lineage>
</organism>
<gene>
    <name evidence="1" type="ORF">SAMEA3545359_00305</name>
</gene>
<reference evidence="1" key="1">
    <citation type="submission" date="2015-09" db="EMBL/GenBank/DDBJ databases">
        <authorList>
            <consortium name="Pathogen Informatics"/>
        </authorList>
    </citation>
    <scope>NUCLEOTIDE SEQUENCE</scope>
    <source>
        <strain evidence="1">2789STDY5834896</strain>
    </source>
</reference>
<protein>
    <submittedName>
        <fullName evidence="1">Uncharacterized protein</fullName>
    </submittedName>
</protein>
<evidence type="ECO:0000313" key="1">
    <source>
        <dbReference type="EMBL" id="SCJ42535.1"/>
    </source>
</evidence>
<name>A0A1C6GBM5_9FIRM</name>
<dbReference type="EMBL" id="FMHG01000001">
    <property type="protein sequence ID" value="SCJ42535.1"/>
    <property type="molecule type" value="Genomic_DNA"/>
</dbReference>
<dbReference type="GO" id="GO:0003676">
    <property type="term" value="F:nucleic acid binding"/>
    <property type="evidence" value="ECO:0007669"/>
    <property type="project" value="InterPro"/>
</dbReference>
<accession>A0A1C6GBM5</accession>
<proteinExistence type="predicted"/>